<name>A0A9Q3CF27_9BASI</name>
<proteinExistence type="predicted"/>
<protein>
    <submittedName>
        <fullName evidence="3">Uncharacterized protein</fullName>
    </submittedName>
</protein>
<evidence type="ECO:0000256" key="2">
    <source>
        <dbReference type="SAM" id="Phobius"/>
    </source>
</evidence>
<dbReference type="EMBL" id="AVOT02006881">
    <property type="protein sequence ID" value="MBW0482658.1"/>
    <property type="molecule type" value="Genomic_DNA"/>
</dbReference>
<keyword evidence="2" id="KW-0472">Membrane</keyword>
<gene>
    <name evidence="3" type="ORF">O181_022373</name>
</gene>
<reference evidence="3" key="1">
    <citation type="submission" date="2021-03" db="EMBL/GenBank/DDBJ databases">
        <title>Draft genome sequence of rust myrtle Austropuccinia psidii MF-1, a brazilian biotype.</title>
        <authorList>
            <person name="Quecine M.C."/>
            <person name="Pachon D.M.R."/>
            <person name="Bonatelli M.L."/>
            <person name="Correr F.H."/>
            <person name="Franceschini L.M."/>
            <person name="Leite T.F."/>
            <person name="Margarido G.R.A."/>
            <person name="Almeida C.A."/>
            <person name="Ferrarezi J.A."/>
            <person name="Labate C.A."/>
        </authorList>
    </citation>
    <scope>NUCLEOTIDE SEQUENCE</scope>
    <source>
        <strain evidence="3">MF-1</strain>
    </source>
</reference>
<keyword evidence="4" id="KW-1185">Reference proteome</keyword>
<feature type="transmembrane region" description="Helical" evidence="2">
    <location>
        <begin position="85"/>
        <end position="101"/>
    </location>
</feature>
<accession>A0A9Q3CF27</accession>
<keyword evidence="2" id="KW-0812">Transmembrane</keyword>
<sequence length="131" mass="15017">MRSHAGSRSWPDRAPQTATNSSNPIGWAPAVRFSFFVCLITPHMPIKDVLGLHLEKNSPKRVQLNRPVDNCPQWQSMINNHGRQHYFLICLLIILTTALTTDHYSSVPLPCLLLLLYQLHPPFRFTILTKF</sequence>
<dbReference type="AlphaFoldDB" id="A0A9Q3CF27"/>
<keyword evidence="2" id="KW-1133">Transmembrane helix</keyword>
<comment type="caution">
    <text evidence="3">The sequence shown here is derived from an EMBL/GenBank/DDBJ whole genome shotgun (WGS) entry which is preliminary data.</text>
</comment>
<feature type="region of interest" description="Disordered" evidence="1">
    <location>
        <begin position="1"/>
        <end position="21"/>
    </location>
</feature>
<evidence type="ECO:0000313" key="3">
    <source>
        <dbReference type="EMBL" id="MBW0482658.1"/>
    </source>
</evidence>
<evidence type="ECO:0000313" key="4">
    <source>
        <dbReference type="Proteomes" id="UP000765509"/>
    </source>
</evidence>
<evidence type="ECO:0000256" key="1">
    <source>
        <dbReference type="SAM" id="MobiDB-lite"/>
    </source>
</evidence>
<organism evidence="3 4">
    <name type="scientific">Austropuccinia psidii MF-1</name>
    <dbReference type="NCBI Taxonomy" id="1389203"/>
    <lineage>
        <taxon>Eukaryota</taxon>
        <taxon>Fungi</taxon>
        <taxon>Dikarya</taxon>
        <taxon>Basidiomycota</taxon>
        <taxon>Pucciniomycotina</taxon>
        <taxon>Pucciniomycetes</taxon>
        <taxon>Pucciniales</taxon>
        <taxon>Sphaerophragmiaceae</taxon>
        <taxon>Austropuccinia</taxon>
    </lineage>
</organism>
<dbReference type="Proteomes" id="UP000765509">
    <property type="component" value="Unassembled WGS sequence"/>
</dbReference>